<gene>
    <name evidence="3" type="ORF">FHP25_26100</name>
</gene>
<proteinExistence type="inferred from homology"/>
<comment type="similarity">
    <text evidence="1">Belongs to the metallo-dependent hydrolases superfamily.</text>
</comment>
<dbReference type="PANTHER" id="PTHR43569:SF1">
    <property type="entry name" value="BLL3371 PROTEIN"/>
    <property type="match status" value="1"/>
</dbReference>
<evidence type="ECO:0000259" key="2">
    <source>
        <dbReference type="Pfam" id="PF04909"/>
    </source>
</evidence>
<name>A0A5C8PF77_9HYPH</name>
<evidence type="ECO:0000313" key="3">
    <source>
        <dbReference type="EMBL" id="TXL72307.1"/>
    </source>
</evidence>
<comment type="caution">
    <text evidence="3">The sequence shown here is derived from an EMBL/GenBank/DDBJ whole genome shotgun (WGS) entry which is preliminary data.</text>
</comment>
<dbReference type="Proteomes" id="UP000321638">
    <property type="component" value="Unassembled WGS sequence"/>
</dbReference>
<dbReference type="AlphaFoldDB" id="A0A5C8PF77"/>
<dbReference type="SUPFAM" id="SSF51556">
    <property type="entry name" value="Metallo-dependent hydrolases"/>
    <property type="match status" value="1"/>
</dbReference>
<dbReference type="PANTHER" id="PTHR43569">
    <property type="entry name" value="AMIDOHYDROLASE"/>
    <property type="match status" value="1"/>
</dbReference>
<dbReference type="OrthoDB" id="7183088at2"/>
<dbReference type="EMBL" id="VDUZ01000034">
    <property type="protein sequence ID" value="TXL72307.1"/>
    <property type="molecule type" value="Genomic_DNA"/>
</dbReference>
<dbReference type="InterPro" id="IPR032466">
    <property type="entry name" value="Metal_Hydrolase"/>
</dbReference>
<protein>
    <submittedName>
        <fullName evidence="3">Amidohydrolase</fullName>
    </submittedName>
</protein>
<dbReference type="Gene3D" id="3.20.20.140">
    <property type="entry name" value="Metal-dependent hydrolases"/>
    <property type="match status" value="1"/>
</dbReference>
<keyword evidence="3" id="KW-0378">Hydrolase</keyword>
<dbReference type="RefSeq" id="WP_147849928.1">
    <property type="nucleotide sequence ID" value="NZ_VDUZ01000034.1"/>
</dbReference>
<dbReference type="InterPro" id="IPR006680">
    <property type="entry name" value="Amidohydro-rel"/>
</dbReference>
<feature type="domain" description="Amidohydrolase-related" evidence="2">
    <location>
        <begin position="37"/>
        <end position="346"/>
    </location>
</feature>
<organism evidence="3 4">
    <name type="scientific">Vineibacter terrae</name>
    <dbReference type="NCBI Taxonomy" id="2586908"/>
    <lineage>
        <taxon>Bacteria</taxon>
        <taxon>Pseudomonadati</taxon>
        <taxon>Pseudomonadota</taxon>
        <taxon>Alphaproteobacteria</taxon>
        <taxon>Hyphomicrobiales</taxon>
        <taxon>Vineibacter</taxon>
    </lineage>
</organism>
<accession>A0A5C8PF77</accession>
<dbReference type="InterPro" id="IPR052350">
    <property type="entry name" value="Metallo-dep_Lactonases"/>
</dbReference>
<reference evidence="3 4" key="1">
    <citation type="submission" date="2019-06" db="EMBL/GenBank/DDBJ databases">
        <title>New taxonomy in bacterial strain CC-CFT640, isolated from vineyard.</title>
        <authorList>
            <person name="Lin S.-Y."/>
            <person name="Tsai C.-F."/>
            <person name="Young C.-C."/>
        </authorList>
    </citation>
    <scope>NUCLEOTIDE SEQUENCE [LARGE SCALE GENOMIC DNA]</scope>
    <source>
        <strain evidence="3 4">CC-CFT640</strain>
    </source>
</reference>
<dbReference type="GO" id="GO:0016787">
    <property type="term" value="F:hydrolase activity"/>
    <property type="evidence" value="ECO:0007669"/>
    <property type="project" value="UniProtKB-KW"/>
</dbReference>
<evidence type="ECO:0000256" key="1">
    <source>
        <dbReference type="ARBA" id="ARBA00038310"/>
    </source>
</evidence>
<keyword evidence="4" id="KW-1185">Reference proteome</keyword>
<dbReference type="Pfam" id="PF04909">
    <property type="entry name" value="Amidohydro_2"/>
    <property type="match status" value="1"/>
</dbReference>
<sequence length="355" mass="38691">MSDASAVQRISNDFLPVRPDWLARHAEPVIEPDLPIVDPHHHLMDSPGHRYLLPEFLDDAGSGHRLVASLFVECRVFYRPYGADDRRSLGETEFVNGVAAMGASGAYGPTRACAGIIGNVDLRFGDRAGPALEAHVAAAGGRFRGIRNVAAWHKDGIKATTANPPQGLLLRPDFRQGFAWLARLGLTFDAWLLHTQLGDLIDLARAFPDTTIICDHIGGPAGIGPYAGRRSDVFTEWETAMRTLSRCPNVNVKLGGMGMHVMGFDFHMGERPVTSEVLADGWRPYVDVCLDAFGPDRAMFESNFPVDKGSCSWVVLWNAFKRLASGMSADEKRALFMGTACRVYGLNLAAQGIAV</sequence>
<evidence type="ECO:0000313" key="4">
    <source>
        <dbReference type="Proteomes" id="UP000321638"/>
    </source>
</evidence>